<reference evidence="3 4" key="1">
    <citation type="submission" date="2020-07" db="EMBL/GenBank/DDBJ databases">
        <title>Sequencing the genomes of 1000 actinobacteria strains.</title>
        <authorList>
            <person name="Klenk H.-P."/>
        </authorList>
    </citation>
    <scope>NUCLEOTIDE SEQUENCE [LARGE SCALE GENOMIC DNA]</scope>
    <source>
        <strain evidence="3 4">DSM 44749</strain>
    </source>
</reference>
<comment type="caution">
    <text evidence="3">The sequence shown here is derived from an EMBL/GenBank/DDBJ whole genome shotgun (WGS) entry which is preliminary data.</text>
</comment>
<feature type="domain" description="ARB-07466-like C-terminal" evidence="2">
    <location>
        <begin position="193"/>
        <end position="287"/>
    </location>
</feature>
<feature type="region of interest" description="Disordered" evidence="1">
    <location>
        <begin position="1"/>
        <end position="48"/>
    </location>
</feature>
<dbReference type="EMBL" id="JACCCZ010000001">
    <property type="protein sequence ID" value="NYG04204.1"/>
    <property type="molecule type" value="Genomic_DNA"/>
</dbReference>
<dbReference type="Pfam" id="PF26571">
    <property type="entry name" value="VldE"/>
    <property type="match status" value="1"/>
</dbReference>
<evidence type="ECO:0000313" key="4">
    <source>
        <dbReference type="Proteomes" id="UP000549695"/>
    </source>
</evidence>
<evidence type="ECO:0000259" key="2">
    <source>
        <dbReference type="Pfam" id="PF26571"/>
    </source>
</evidence>
<dbReference type="AlphaFoldDB" id="A0A852WBU9"/>
<name>A0A852WBU9_PSEA5</name>
<sequence>MPRNIPGSVAARRSPSRTDPSRPLPSTTVVTRDVGPERGGRHRRAGRARTLQALTSALAGGGLVAAHAATGGGLPRVDDLALQAFSTPAADASLADAVPATPTAHAGAARSLAEPPPPVDVDAIVGAADGAVGSAVKARDEARERARAAAREARDAAARAADSARSSAGTSGAPSDDGPTGSTTCALGTAGMEGVAANVATAGEKLRCLFGVDSVLGIGSRGNASDHPSGKALDFMVDKATGDRLAAYARQNRDELGISYIIWQQRIDTGSGWKAQEDRGGATANHMDHVHISFT</sequence>
<evidence type="ECO:0000256" key="1">
    <source>
        <dbReference type="SAM" id="MobiDB-lite"/>
    </source>
</evidence>
<accession>A0A852WBU9</accession>
<keyword evidence="4" id="KW-1185">Reference proteome</keyword>
<dbReference type="Proteomes" id="UP000549695">
    <property type="component" value="Unassembled WGS sequence"/>
</dbReference>
<feature type="compositionally biased region" description="Low complexity" evidence="1">
    <location>
        <begin position="158"/>
        <end position="168"/>
    </location>
</feature>
<feature type="compositionally biased region" description="Basic and acidic residues" evidence="1">
    <location>
        <begin position="137"/>
        <end position="157"/>
    </location>
</feature>
<feature type="region of interest" description="Disordered" evidence="1">
    <location>
        <begin position="134"/>
        <end position="185"/>
    </location>
</feature>
<dbReference type="InterPro" id="IPR058593">
    <property type="entry name" value="ARB_07466-like_C"/>
</dbReference>
<evidence type="ECO:0000313" key="3">
    <source>
        <dbReference type="EMBL" id="NYG04204.1"/>
    </source>
</evidence>
<proteinExistence type="predicted"/>
<protein>
    <recommendedName>
        <fullName evidence="2">ARB-07466-like C-terminal domain-containing protein</fullName>
    </recommendedName>
</protein>
<gene>
    <name evidence="3" type="ORF">HDA37_004489</name>
</gene>
<organism evidence="3 4">
    <name type="scientific">Pseudonocardia alni</name>
    <name type="common">Amycolata alni</name>
    <dbReference type="NCBI Taxonomy" id="33907"/>
    <lineage>
        <taxon>Bacteria</taxon>
        <taxon>Bacillati</taxon>
        <taxon>Actinomycetota</taxon>
        <taxon>Actinomycetes</taxon>
        <taxon>Pseudonocardiales</taxon>
        <taxon>Pseudonocardiaceae</taxon>
        <taxon>Pseudonocardia</taxon>
    </lineage>
</organism>
<dbReference type="GeneID" id="98055505"/>
<dbReference type="RefSeq" id="WP_312888863.1">
    <property type="nucleotide sequence ID" value="NZ_BAAAJZ010000006.1"/>
</dbReference>